<comment type="pathway">
    <text evidence="3">Lipid metabolism.</text>
</comment>
<evidence type="ECO:0000256" key="20">
    <source>
        <dbReference type="PIRSR" id="PIRSR005149-50"/>
    </source>
</evidence>
<dbReference type="PROSITE" id="PS00191">
    <property type="entry name" value="CYTOCHROME_B5_1"/>
    <property type="match status" value="1"/>
</dbReference>
<keyword evidence="9 18" id="KW-0256">Endoplasmic reticulum</keyword>
<feature type="binding site" description="axial binding residue" evidence="20">
    <location>
        <position position="36"/>
    </location>
    <ligand>
        <name>heme</name>
        <dbReference type="ChEBI" id="CHEBI:30413"/>
    </ligand>
    <ligandPart>
        <name>Fe</name>
        <dbReference type="ChEBI" id="CHEBI:18248"/>
    </ligandPart>
</feature>
<reference evidence="23 24" key="1">
    <citation type="submission" date="2017-12" db="EMBL/GenBank/DDBJ databases">
        <title>Hemimetabolous genomes reveal molecular basis of termite eusociality.</title>
        <authorList>
            <person name="Harrison M.C."/>
            <person name="Jongepier E."/>
            <person name="Robertson H.M."/>
            <person name="Arning N."/>
            <person name="Bitard-Feildel T."/>
            <person name="Chao H."/>
            <person name="Childers C.P."/>
            <person name="Dinh H."/>
            <person name="Doddapaneni H."/>
            <person name="Dugan S."/>
            <person name="Gowin J."/>
            <person name="Greiner C."/>
            <person name="Han Y."/>
            <person name="Hu H."/>
            <person name="Hughes D.S.T."/>
            <person name="Huylmans A.-K."/>
            <person name="Kemena C."/>
            <person name="Kremer L.P.M."/>
            <person name="Lee S.L."/>
            <person name="Lopez-Ezquerra A."/>
            <person name="Mallet L."/>
            <person name="Monroy-Kuhn J.M."/>
            <person name="Moser A."/>
            <person name="Murali S.C."/>
            <person name="Muzny D.M."/>
            <person name="Otani S."/>
            <person name="Piulachs M.-D."/>
            <person name="Poelchau M."/>
            <person name="Qu J."/>
            <person name="Schaub F."/>
            <person name="Wada-Katsumata A."/>
            <person name="Worley K.C."/>
            <person name="Xie Q."/>
            <person name="Ylla G."/>
            <person name="Poulsen M."/>
            <person name="Gibbs R.A."/>
            <person name="Schal C."/>
            <person name="Richards S."/>
            <person name="Belles X."/>
            <person name="Korb J."/>
            <person name="Bornberg-Bauer E."/>
        </authorList>
    </citation>
    <scope>NUCLEOTIDE SEQUENCE [LARGE SCALE GENOMIC DNA]</scope>
    <source>
        <tissue evidence="23">Whole body</tissue>
    </source>
</reference>
<evidence type="ECO:0000256" key="19">
    <source>
        <dbReference type="PIRSR" id="PIRSR005149-1"/>
    </source>
</evidence>
<comment type="caution">
    <text evidence="23">The sequence shown here is derived from an EMBL/GenBank/DDBJ whole genome shotgun (WGS) entry which is preliminary data.</text>
</comment>
<comment type="cofactor">
    <cofactor evidence="20">
        <name>Fe cation</name>
        <dbReference type="ChEBI" id="CHEBI:24875"/>
    </cofactor>
</comment>
<dbReference type="InterPro" id="IPR006694">
    <property type="entry name" value="Fatty_acid_hydroxylase"/>
</dbReference>
<dbReference type="EMBL" id="NEVH01021928">
    <property type="protein sequence ID" value="PNF19305.1"/>
    <property type="molecule type" value="Genomic_DNA"/>
</dbReference>
<dbReference type="Proteomes" id="UP000235965">
    <property type="component" value="Unassembled WGS sequence"/>
</dbReference>
<dbReference type="InterPro" id="IPR018506">
    <property type="entry name" value="Cyt_B5_heme-BS"/>
</dbReference>
<name>A0A2J7PSJ3_9NEOP</name>
<dbReference type="Pfam" id="PF00173">
    <property type="entry name" value="Cyt-b5"/>
    <property type="match status" value="1"/>
</dbReference>
<dbReference type="FunCoup" id="A0A2J7PSJ3">
    <property type="interactions" value="39"/>
</dbReference>
<evidence type="ECO:0000256" key="2">
    <source>
        <dbReference type="ARBA" id="ARBA00004991"/>
    </source>
</evidence>
<evidence type="ECO:0000256" key="10">
    <source>
        <dbReference type="ARBA" id="ARBA00022832"/>
    </source>
</evidence>
<feature type="binding site" evidence="19">
    <location>
        <position position="211"/>
    </location>
    <ligand>
        <name>Zn(2+)</name>
        <dbReference type="ChEBI" id="CHEBI:29105"/>
        <label>1</label>
    </ligand>
</feature>
<gene>
    <name evidence="23" type="primary">FA2H_1</name>
    <name evidence="23" type="ORF">B7P43_G07498</name>
</gene>
<keyword evidence="13 18" id="KW-0560">Oxidoreductase</keyword>
<keyword evidence="10 18" id="KW-0276">Fatty acid metabolism</keyword>
<feature type="binding site" evidence="19">
    <location>
        <position position="188"/>
    </location>
    <ligand>
        <name>Zn(2+)</name>
        <dbReference type="ChEBI" id="CHEBI:29105"/>
        <label>1</label>
    </ligand>
</feature>
<keyword evidence="14 18" id="KW-0408">Iron</keyword>
<evidence type="ECO:0000256" key="11">
    <source>
        <dbReference type="ARBA" id="ARBA00022833"/>
    </source>
</evidence>
<evidence type="ECO:0000313" key="24">
    <source>
        <dbReference type="Proteomes" id="UP000235965"/>
    </source>
</evidence>
<comment type="similarity">
    <text evidence="4 18">Belongs to the sterol desaturase family. SCS7 subfamily.</text>
</comment>
<dbReference type="InterPro" id="IPR036400">
    <property type="entry name" value="Cyt_B5-like_heme/steroid_sf"/>
</dbReference>
<accession>A0A2J7PSJ3</accession>
<dbReference type="PIRSF" id="PIRSF005149">
    <property type="entry name" value="IPC-B_HD"/>
    <property type="match status" value="1"/>
</dbReference>
<keyword evidence="24" id="KW-1185">Reference proteome</keyword>
<feature type="transmembrane region" description="Helical" evidence="21">
    <location>
        <begin position="225"/>
        <end position="245"/>
    </location>
</feature>
<comment type="cofactor">
    <cofactor evidence="18 19">
        <name>Zn(2+)</name>
        <dbReference type="ChEBI" id="CHEBI:29105"/>
    </cofactor>
    <text evidence="18 19">Binds 2 Zn(2+) ions per subunit that likely form a catalytic dimetal center.</text>
</comment>
<dbReference type="EC" id="1.-.-.-" evidence="18"/>
<dbReference type="InterPro" id="IPR014430">
    <property type="entry name" value="Scs7"/>
</dbReference>
<feature type="binding site" evidence="19">
    <location>
        <position position="273"/>
    </location>
    <ligand>
        <name>Zn(2+)</name>
        <dbReference type="ChEBI" id="CHEBI:29105"/>
        <label>1</label>
    </ligand>
</feature>
<proteinExistence type="inferred from homology"/>
<comment type="pathway">
    <text evidence="2">Sphingolipid metabolism.</text>
</comment>
<feature type="domain" description="Cytochrome b5 heme-binding" evidence="22">
    <location>
        <begin position="1"/>
        <end position="77"/>
    </location>
</feature>
<keyword evidence="12 21" id="KW-1133">Transmembrane helix</keyword>
<keyword evidence="11 19" id="KW-0862">Zinc</keyword>
<dbReference type="GO" id="GO:0005506">
    <property type="term" value="F:iron ion binding"/>
    <property type="evidence" value="ECO:0007669"/>
    <property type="project" value="UniProtKB-UniRule"/>
</dbReference>
<evidence type="ECO:0000256" key="3">
    <source>
        <dbReference type="ARBA" id="ARBA00005189"/>
    </source>
</evidence>
<dbReference type="InParanoid" id="A0A2J7PSJ3"/>
<evidence type="ECO:0000256" key="15">
    <source>
        <dbReference type="ARBA" id="ARBA00023098"/>
    </source>
</evidence>
<dbReference type="PANTHER" id="PTHR12863:SF1">
    <property type="entry name" value="FATTY ACID 2-HYDROXYLASE"/>
    <property type="match status" value="1"/>
</dbReference>
<feature type="transmembrane region" description="Helical" evidence="21">
    <location>
        <begin position="134"/>
        <end position="153"/>
    </location>
</feature>
<feature type="binding site" description="axial binding residue" evidence="20">
    <location>
        <position position="60"/>
    </location>
    <ligand>
        <name>heme</name>
        <dbReference type="ChEBI" id="CHEBI:30413"/>
    </ligand>
    <ligandPart>
        <name>Fe</name>
        <dbReference type="ChEBI" id="CHEBI:18248"/>
    </ligandPart>
</feature>
<dbReference type="AlphaFoldDB" id="A0A2J7PSJ3"/>
<evidence type="ECO:0000256" key="18">
    <source>
        <dbReference type="PIRNR" id="PIRNR005149"/>
    </source>
</evidence>
<evidence type="ECO:0000313" key="23">
    <source>
        <dbReference type="EMBL" id="PNF19304.1"/>
    </source>
</evidence>
<feature type="binding site" evidence="19">
    <location>
        <position position="215"/>
    </location>
    <ligand>
        <name>Zn(2+)</name>
        <dbReference type="ChEBI" id="CHEBI:29105"/>
        <label>1</label>
    </ligand>
</feature>
<keyword evidence="17 18" id="KW-0275">Fatty acid biosynthesis</keyword>
<evidence type="ECO:0000256" key="21">
    <source>
        <dbReference type="SAM" id="Phobius"/>
    </source>
</evidence>
<dbReference type="InterPro" id="IPR001199">
    <property type="entry name" value="Cyt_B5-like_heme/steroid-bd"/>
</dbReference>
<evidence type="ECO:0000256" key="7">
    <source>
        <dbReference type="ARBA" id="ARBA00022692"/>
    </source>
</evidence>
<feature type="binding site" evidence="19">
    <location>
        <position position="214"/>
    </location>
    <ligand>
        <name>Zn(2+)</name>
        <dbReference type="ChEBI" id="CHEBI:29105"/>
        <label>1</label>
    </ligand>
</feature>
<evidence type="ECO:0000259" key="22">
    <source>
        <dbReference type="PROSITE" id="PS50255"/>
    </source>
</evidence>
<feature type="transmembrane region" description="Helical" evidence="21">
    <location>
        <begin position="165"/>
        <end position="183"/>
    </location>
</feature>
<keyword evidence="16 18" id="KW-0472">Membrane</keyword>
<dbReference type="GO" id="GO:0020037">
    <property type="term" value="F:heme binding"/>
    <property type="evidence" value="ECO:0007669"/>
    <property type="project" value="InterPro"/>
</dbReference>
<evidence type="ECO:0000256" key="12">
    <source>
        <dbReference type="ARBA" id="ARBA00022989"/>
    </source>
</evidence>
<dbReference type="OrthoDB" id="2204368at2759"/>
<evidence type="ECO:0000256" key="16">
    <source>
        <dbReference type="ARBA" id="ARBA00023136"/>
    </source>
</evidence>
<protein>
    <recommendedName>
        <fullName evidence="18">Fatty acid 2-hydroxylase</fullName>
        <ecNumber evidence="18">1.-.-.-</ecNumber>
    </recommendedName>
</protein>
<comment type="function">
    <text evidence="18">Catalyzes stereospecific hydroxylation of free fatty acids at the C-2 position to produce (R)-2-hydroxy fatty acids, which are building blocks of sphingolipids and glycosphingolipids common in neural tissue and epidermis. Plays an essential role in the synthesis of galactosphingolipids of the myelin sheath. Responsible for the synthesis of sphingolipids and glycosphingolipids involved in the formation of epidermal lamellar bodies critical for skin permeability barrier. Participates in the synthesis of glycosphingolipids and a fraction of type II wax diesters in sebaceous gland, specifically regulating hair follicle homeostasis. Involved in the synthesis of sphingolipids of plasma membrane rafts, controlling lipid raft mobility and trafficking of raft-associated proteins.</text>
</comment>
<keyword evidence="5 18" id="KW-0444">Lipid biosynthesis</keyword>
<evidence type="ECO:0000256" key="9">
    <source>
        <dbReference type="ARBA" id="ARBA00022824"/>
    </source>
</evidence>
<dbReference type="PANTHER" id="PTHR12863">
    <property type="entry name" value="FATTY ACID HYDROXYLASE"/>
    <property type="match status" value="1"/>
</dbReference>
<sequence length="328" mass="38137">MMAVSNGNATTHATEEKFIIKHEGETYDIARFLKFHPGGRNSVSPYKGLSITKKFHDINHSAAATYLMREYRLHGMSQNSAVEDLEKLVDWSKPMLSQVGKLGPCYEEWVSSPVDRRLRLFYSDIAENMSMTPWYLIPIVWIPVCIFFIYRGWLMNQQAINDGVGLLWAVCSFLTGIIMWSILEYSLHRWVFHMQPPATSPFLIMFHFLMHGLHHKVPFDDRRLLFPPIPAAIIAAILYSMYAIIFPSWMVSFTAGGTVLGYTVYDLLHYYLHYGSPKDGSYLYYMKRYHNQHHFTHHESAFGISSTFWDKIFGTEIVLRKLSRALKW</sequence>
<dbReference type="GO" id="GO:0005789">
    <property type="term" value="C:endoplasmic reticulum membrane"/>
    <property type="evidence" value="ECO:0007669"/>
    <property type="project" value="UniProtKB-SubCell"/>
</dbReference>
<feature type="binding site" evidence="19">
    <location>
        <position position="294"/>
    </location>
    <ligand>
        <name>Zn(2+)</name>
        <dbReference type="ChEBI" id="CHEBI:29105"/>
        <label>1</label>
    </ligand>
</feature>
<feature type="binding site" evidence="19">
    <location>
        <position position="193"/>
    </location>
    <ligand>
        <name>Zn(2+)</name>
        <dbReference type="ChEBI" id="CHEBI:29105"/>
        <label>1</label>
    </ligand>
</feature>
<evidence type="ECO:0000256" key="17">
    <source>
        <dbReference type="ARBA" id="ARBA00023160"/>
    </source>
</evidence>
<evidence type="ECO:0000256" key="13">
    <source>
        <dbReference type="ARBA" id="ARBA00023002"/>
    </source>
</evidence>
<evidence type="ECO:0000256" key="8">
    <source>
        <dbReference type="ARBA" id="ARBA00022723"/>
    </source>
</evidence>
<keyword evidence="15 18" id="KW-0443">Lipid metabolism</keyword>
<feature type="binding site" evidence="19">
    <location>
        <position position="290"/>
    </location>
    <ligand>
        <name>Zn(2+)</name>
        <dbReference type="ChEBI" id="CHEBI:29105"/>
        <label>1</label>
    </ligand>
</feature>
<feature type="binding site" evidence="19">
    <location>
        <position position="293"/>
    </location>
    <ligand>
        <name>Zn(2+)</name>
        <dbReference type="ChEBI" id="CHEBI:29105"/>
        <label>1</label>
    </ligand>
</feature>
<evidence type="ECO:0000256" key="4">
    <source>
        <dbReference type="ARBA" id="ARBA00005747"/>
    </source>
</evidence>
<dbReference type="EMBL" id="NEVH01021928">
    <property type="protein sequence ID" value="PNF19304.1"/>
    <property type="molecule type" value="Genomic_DNA"/>
</dbReference>
<feature type="binding site" evidence="19">
    <location>
        <position position="269"/>
    </location>
    <ligand>
        <name>Zn(2+)</name>
        <dbReference type="ChEBI" id="CHEBI:29105"/>
        <label>1</label>
    </ligand>
</feature>
<evidence type="ECO:0000256" key="5">
    <source>
        <dbReference type="ARBA" id="ARBA00022516"/>
    </source>
</evidence>
<evidence type="ECO:0000256" key="1">
    <source>
        <dbReference type="ARBA" id="ARBA00004477"/>
    </source>
</evidence>
<dbReference type="Pfam" id="PF04116">
    <property type="entry name" value="FA_hydroxylase"/>
    <property type="match status" value="1"/>
</dbReference>
<keyword evidence="7 21" id="KW-0812">Transmembrane</keyword>
<dbReference type="STRING" id="105785.A0A2J7PSJ3"/>
<keyword evidence="6 20" id="KW-0349">Heme</keyword>
<dbReference type="SUPFAM" id="SSF55856">
    <property type="entry name" value="Cytochrome b5-like heme/steroid binding domain"/>
    <property type="match status" value="1"/>
</dbReference>
<dbReference type="PROSITE" id="PS50255">
    <property type="entry name" value="CYTOCHROME_B5_2"/>
    <property type="match status" value="1"/>
</dbReference>
<dbReference type="GO" id="GO:0080132">
    <property type="term" value="F:fatty acid 2-hydroxylase activity"/>
    <property type="evidence" value="ECO:0007669"/>
    <property type="project" value="InterPro"/>
</dbReference>
<feature type="transmembrane region" description="Helical" evidence="21">
    <location>
        <begin position="251"/>
        <end position="272"/>
    </location>
</feature>
<evidence type="ECO:0000256" key="6">
    <source>
        <dbReference type="ARBA" id="ARBA00022617"/>
    </source>
</evidence>
<dbReference type="Gene3D" id="3.10.120.10">
    <property type="entry name" value="Cytochrome b5-like heme/steroid binding domain"/>
    <property type="match status" value="1"/>
</dbReference>
<dbReference type="GO" id="GO:0006633">
    <property type="term" value="P:fatty acid biosynthetic process"/>
    <property type="evidence" value="ECO:0007669"/>
    <property type="project" value="UniProtKB-KW"/>
</dbReference>
<evidence type="ECO:0000256" key="14">
    <source>
        <dbReference type="ARBA" id="ARBA00023004"/>
    </source>
</evidence>
<feature type="transmembrane region" description="Helical" evidence="21">
    <location>
        <begin position="195"/>
        <end position="213"/>
    </location>
</feature>
<comment type="subcellular location">
    <subcellularLocation>
        <location evidence="1">Endoplasmic reticulum membrane</location>
        <topology evidence="1">Multi-pass membrane protein</topology>
    </subcellularLocation>
</comment>
<keyword evidence="8 18" id="KW-0479">Metal-binding</keyword>
<organism evidence="23 24">
    <name type="scientific">Cryptotermes secundus</name>
    <dbReference type="NCBI Taxonomy" id="105785"/>
    <lineage>
        <taxon>Eukaryota</taxon>
        <taxon>Metazoa</taxon>
        <taxon>Ecdysozoa</taxon>
        <taxon>Arthropoda</taxon>
        <taxon>Hexapoda</taxon>
        <taxon>Insecta</taxon>
        <taxon>Pterygota</taxon>
        <taxon>Neoptera</taxon>
        <taxon>Polyneoptera</taxon>
        <taxon>Dictyoptera</taxon>
        <taxon>Blattodea</taxon>
        <taxon>Blattoidea</taxon>
        <taxon>Termitoidae</taxon>
        <taxon>Kalotermitidae</taxon>
        <taxon>Cryptotermitinae</taxon>
        <taxon>Cryptotermes</taxon>
    </lineage>
</organism>